<accession>A0A931ACL7</accession>
<dbReference type="Gene3D" id="1.25.40.10">
    <property type="entry name" value="Tetratricopeptide repeat domain"/>
    <property type="match status" value="1"/>
</dbReference>
<dbReference type="AlphaFoldDB" id="A0A931ACL7"/>
<dbReference type="Proteomes" id="UP000605361">
    <property type="component" value="Unassembled WGS sequence"/>
</dbReference>
<protein>
    <submittedName>
        <fullName evidence="1">Sel1 repeat family protein</fullName>
    </submittedName>
</protein>
<dbReference type="PANTHER" id="PTHR11102">
    <property type="entry name" value="SEL-1-LIKE PROTEIN"/>
    <property type="match status" value="1"/>
</dbReference>
<reference evidence="1" key="1">
    <citation type="submission" date="2020-11" db="EMBL/GenBank/DDBJ databases">
        <title>Whole-genome analyses of Nonomuraea sp. K274.</title>
        <authorList>
            <person name="Veyisoglu A."/>
        </authorList>
    </citation>
    <scope>NUCLEOTIDE SEQUENCE</scope>
    <source>
        <strain evidence="1">K274</strain>
    </source>
</reference>
<dbReference type="InterPro" id="IPR011990">
    <property type="entry name" value="TPR-like_helical_dom_sf"/>
</dbReference>
<proteinExistence type="predicted"/>
<dbReference type="Pfam" id="PF13374">
    <property type="entry name" value="TPR_10"/>
    <property type="match status" value="1"/>
</dbReference>
<name>A0A931ACL7_9ACTN</name>
<dbReference type="EMBL" id="JADOGI010000118">
    <property type="protein sequence ID" value="MBF8190316.1"/>
    <property type="molecule type" value="Genomic_DNA"/>
</dbReference>
<dbReference type="InterPro" id="IPR050767">
    <property type="entry name" value="Sel1_AlgK"/>
</dbReference>
<sequence length="177" mass="20052">MRKWFKRDGNADDKAQHKRAQVAWETANRLFEQGNVQDLAAPLREAAELGHTEAMTNLGVVLHQEGRDAEAEQWWQRAARQGSIDSMYNLGNFCMKNRRVLDGERWLARAAEAGHLQAMSDLGVFLFQAGQVSDAKDLWTRAARQGNAAAARNLEVFRVADAALKEPDRRGRNRRPR</sequence>
<dbReference type="SUPFAM" id="SSF81901">
    <property type="entry name" value="HCP-like"/>
    <property type="match status" value="1"/>
</dbReference>
<comment type="caution">
    <text evidence="1">The sequence shown here is derived from an EMBL/GenBank/DDBJ whole genome shotgun (WGS) entry which is preliminary data.</text>
</comment>
<dbReference type="PANTHER" id="PTHR11102:SF160">
    <property type="entry name" value="ERAD-ASSOCIATED E3 UBIQUITIN-PROTEIN LIGASE COMPONENT HRD3"/>
    <property type="match status" value="1"/>
</dbReference>
<evidence type="ECO:0000313" key="1">
    <source>
        <dbReference type="EMBL" id="MBF8190316.1"/>
    </source>
</evidence>
<dbReference type="InterPro" id="IPR006597">
    <property type="entry name" value="Sel1-like"/>
</dbReference>
<keyword evidence="2" id="KW-1185">Reference proteome</keyword>
<dbReference type="RefSeq" id="WP_195899240.1">
    <property type="nucleotide sequence ID" value="NZ_JADOGI010000118.1"/>
</dbReference>
<organism evidence="1 2">
    <name type="scientific">Nonomuraea cypriaca</name>
    <dbReference type="NCBI Taxonomy" id="1187855"/>
    <lineage>
        <taxon>Bacteria</taxon>
        <taxon>Bacillati</taxon>
        <taxon>Actinomycetota</taxon>
        <taxon>Actinomycetes</taxon>
        <taxon>Streptosporangiales</taxon>
        <taxon>Streptosporangiaceae</taxon>
        <taxon>Nonomuraea</taxon>
    </lineage>
</organism>
<dbReference type="SMART" id="SM00671">
    <property type="entry name" value="SEL1"/>
    <property type="match status" value="3"/>
</dbReference>
<evidence type="ECO:0000313" key="2">
    <source>
        <dbReference type="Proteomes" id="UP000605361"/>
    </source>
</evidence>
<gene>
    <name evidence="1" type="ORF">ITP53_32305</name>
</gene>